<keyword evidence="1" id="KW-0812">Transmembrane</keyword>
<dbReference type="AlphaFoldDB" id="A0A450TPA4"/>
<name>A0A450TPA4_9GAMM</name>
<sequence length="165" mass="18594">MSLQSEFWKAANVDPSIMRSQQDQYRYYSLGALAWFSASVAAMGFAYAVYVFLAPFVEARIANALAVVSVPLWFFFVFHINRATISVITPGKGKKFSNAFKILPRLIVSVVISIAIAHPLVLFLLSEDISENYRLQFEKEALEKDEKDGERAHFLVGGGEHIREE</sequence>
<keyword evidence="1" id="KW-1133">Transmembrane helix</keyword>
<evidence type="ECO:0000313" key="2">
    <source>
        <dbReference type="EMBL" id="VFJ69714.1"/>
    </source>
</evidence>
<feature type="transmembrane region" description="Helical" evidence="1">
    <location>
        <begin position="102"/>
        <end position="125"/>
    </location>
</feature>
<feature type="transmembrane region" description="Helical" evidence="1">
    <location>
        <begin position="27"/>
        <end position="49"/>
    </location>
</feature>
<evidence type="ECO:0000256" key="1">
    <source>
        <dbReference type="SAM" id="Phobius"/>
    </source>
</evidence>
<keyword evidence="1" id="KW-0472">Membrane</keyword>
<organism evidence="2">
    <name type="scientific">Candidatus Kentrum sp. DK</name>
    <dbReference type="NCBI Taxonomy" id="2126562"/>
    <lineage>
        <taxon>Bacteria</taxon>
        <taxon>Pseudomonadati</taxon>
        <taxon>Pseudomonadota</taxon>
        <taxon>Gammaproteobacteria</taxon>
        <taxon>Candidatus Kentrum</taxon>
    </lineage>
</organism>
<proteinExistence type="predicted"/>
<dbReference type="Pfam" id="PF14362">
    <property type="entry name" value="DUF4407"/>
    <property type="match status" value="1"/>
</dbReference>
<accession>A0A450TPA4</accession>
<protein>
    <submittedName>
        <fullName evidence="2">Uncharacterized protein</fullName>
    </submittedName>
</protein>
<dbReference type="InterPro" id="IPR025519">
    <property type="entry name" value="DUF4407"/>
</dbReference>
<reference evidence="2" key="1">
    <citation type="submission" date="2019-02" db="EMBL/GenBank/DDBJ databases">
        <authorList>
            <person name="Gruber-Vodicka R. H."/>
            <person name="Seah K. B. B."/>
        </authorList>
    </citation>
    <scope>NUCLEOTIDE SEQUENCE</scope>
    <source>
        <strain evidence="2">BECK_DK47</strain>
    </source>
</reference>
<gene>
    <name evidence="2" type="ORF">BECKDK2373B_GA0170837_12521</name>
</gene>
<dbReference type="EMBL" id="CAADEX010000252">
    <property type="protein sequence ID" value="VFJ69714.1"/>
    <property type="molecule type" value="Genomic_DNA"/>
</dbReference>
<feature type="transmembrane region" description="Helical" evidence="1">
    <location>
        <begin position="61"/>
        <end position="81"/>
    </location>
</feature>